<evidence type="ECO:0000313" key="10">
    <source>
        <dbReference type="Proteomes" id="UP000478463"/>
    </source>
</evidence>
<dbReference type="PRINTS" id="PR01437">
    <property type="entry name" value="NUOXDRDTASE4"/>
</dbReference>
<evidence type="ECO:0000256" key="3">
    <source>
        <dbReference type="ARBA" id="ARBA00022692"/>
    </source>
</evidence>
<dbReference type="AlphaFoldDB" id="A0A6L7ISN7"/>
<sequence>MDYSMLVIVLMALPLAASLVMAALPSKSVPRGLYEAVHLASLAGVLVLALFLTSQVVISGEAVNAVGLWFHLDALGSVFVALIGTIGFLTGFYSLGYIRHDVEIGHMTPSQVKQYYVFFSLFVFTMLVVALSNNIIMMWVAIEATTLSTVFLVGAYSTKLSLEAAWKYVIVCTAGVAFGLYGTVLVYANAADVMADAHQAVFWTSLLPYASQFDVVLMQIAFVFAAIGFGTKAGLFPMHTWLPDAHSEAPSPVSGLLSGVLLKCAMLIIIRFYILAVQAIGPDFPQTLMLVLGILSVAFAAFAVFSQDDLKRKLAYSSCENVGVVALCLGFGGPLGVAAALLHCIFHGFTKALLFCLSGNVLMKYGTRDLNKISGILKVAPATGVLLAVGLFALSGFPPFAMFLSEVMAFVAGIVAGQIVLVVVFALALTVVIAALTHVVTHAVMGKEPEGMKKGDVGVLALLPEFVLAAVVLWFGVALPQPVLSGVEEATAVVLQQDTDVLHEAPLFKDLFAATEGARNAPSE</sequence>
<evidence type="ECO:0000256" key="5">
    <source>
        <dbReference type="ARBA" id="ARBA00023002"/>
    </source>
</evidence>
<dbReference type="Proteomes" id="UP000478463">
    <property type="component" value="Chromosome"/>
</dbReference>
<dbReference type="KEGG" id="egd:GS424_009460"/>
<dbReference type="GO" id="GO:0042773">
    <property type="term" value="P:ATP synthesis coupled electron transport"/>
    <property type="evidence" value="ECO:0007669"/>
    <property type="project" value="InterPro"/>
</dbReference>
<dbReference type="PANTHER" id="PTHR42682:SF5">
    <property type="entry name" value="HYDROGENASE-4 COMPONENT F"/>
    <property type="match status" value="1"/>
</dbReference>
<dbReference type="InterPro" id="IPR001750">
    <property type="entry name" value="ND/Mrp_TM"/>
</dbReference>
<dbReference type="PANTHER" id="PTHR42682">
    <property type="entry name" value="HYDROGENASE-4 COMPONENT F"/>
    <property type="match status" value="1"/>
</dbReference>
<accession>A0A6L7ISN7</accession>
<keyword evidence="5" id="KW-0560">Oxidoreductase</keyword>
<dbReference type="GO" id="GO:0005886">
    <property type="term" value="C:plasma membrane"/>
    <property type="evidence" value="ECO:0007669"/>
    <property type="project" value="UniProtKB-SubCell"/>
</dbReference>
<keyword evidence="6" id="KW-0472">Membrane</keyword>
<evidence type="ECO:0000256" key="1">
    <source>
        <dbReference type="ARBA" id="ARBA00004651"/>
    </source>
</evidence>
<evidence type="ECO:0000256" key="2">
    <source>
        <dbReference type="ARBA" id="ARBA00022475"/>
    </source>
</evidence>
<name>A0A6L7ISN7_9ACTN</name>
<keyword evidence="4" id="KW-1133">Transmembrane helix</keyword>
<evidence type="ECO:0000256" key="6">
    <source>
        <dbReference type="ARBA" id="ARBA00023136"/>
    </source>
</evidence>
<keyword evidence="2" id="KW-1003">Cell membrane</keyword>
<dbReference type="RefSeq" id="WP_160942431.1">
    <property type="nucleotide sequence ID" value="NZ_CP063310.1"/>
</dbReference>
<keyword evidence="3 7" id="KW-0812">Transmembrane</keyword>
<evidence type="ECO:0000256" key="4">
    <source>
        <dbReference type="ARBA" id="ARBA00022989"/>
    </source>
</evidence>
<dbReference type="InterPro" id="IPR052175">
    <property type="entry name" value="ComplexI-like_HydComp"/>
</dbReference>
<dbReference type="InterPro" id="IPR003918">
    <property type="entry name" value="NADH_UbQ_OxRdtase"/>
</dbReference>
<comment type="subcellular location">
    <subcellularLocation>
        <location evidence="1">Cell membrane</location>
        <topology evidence="1">Multi-pass membrane protein</topology>
    </subcellularLocation>
    <subcellularLocation>
        <location evidence="7">Membrane</location>
        <topology evidence="7">Multi-pass membrane protein</topology>
    </subcellularLocation>
</comment>
<evidence type="ECO:0000256" key="7">
    <source>
        <dbReference type="RuleBase" id="RU000320"/>
    </source>
</evidence>
<dbReference type="GO" id="GO:0008137">
    <property type="term" value="F:NADH dehydrogenase (ubiquinone) activity"/>
    <property type="evidence" value="ECO:0007669"/>
    <property type="project" value="InterPro"/>
</dbReference>
<dbReference type="GO" id="GO:0016491">
    <property type="term" value="F:oxidoreductase activity"/>
    <property type="evidence" value="ECO:0007669"/>
    <property type="project" value="UniProtKB-KW"/>
</dbReference>
<organism evidence="9 10">
    <name type="scientific">Eggerthella guodeyinii</name>
    <dbReference type="NCBI Taxonomy" id="2690837"/>
    <lineage>
        <taxon>Bacteria</taxon>
        <taxon>Bacillati</taxon>
        <taxon>Actinomycetota</taxon>
        <taxon>Coriobacteriia</taxon>
        <taxon>Eggerthellales</taxon>
        <taxon>Eggerthellaceae</taxon>
        <taxon>Eggerthella</taxon>
    </lineage>
</organism>
<dbReference type="Pfam" id="PF00361">
    <property type="entry name" value="Proton_antipo_M"/>
    <property type="match status" value="1"/>
</dbReference>
<gene>
    <name evidence="9" type="ORF">GS424_009460</name>
</gene>
<protein>
    <submittedName>
        <fullName evidence="9">Hydrogenase 4 subunit F</fullName>
    </submittedName>
</protein>
<reference evidence="9 10" key="1">
    <citation type="submission" date="2020-10" db="EMBL/GenBank/DDBJ databases">
        <title>Eggerthella sp. nov., isolated from human feces.</title>
        <authorList>
            <person name="Yajun G."/>
        </authorList>
    </citation>
    <scope>NUCLEOTIDE SEQUENCE [LARGE SCALE GENOMIC DNA]</scope>
    <source>
        <strain evidence="9 10">HF-1101</strain>
    </source>
</reference>
<dbReference type="NCBIfam" id="NF005044">
    <property type="entry name" value="PRK06458.1-4"/>
    <property type="match status" value="1"/>
</dbReference>
<evidence type="ECO:0000259" key="8">
    <source>
        <dbReference type="Pfam" id="PF00361"/>
    </source>
</evidence>
<proteinExistence type="predicted"/>
<dbReference type="EMBL" id="CP063310">
    <property type="protein sequence ID" value="QOS66787.1"/>
    <property type="molecule type" value="Genomic_DNA"/>
</dbReference>
<evidence type="ECO:0000313" key="9">
    <source>
        <dbReference type="EMBL" id="QOS66787.1"/>
    </source>
</evidence>
<feature type="domain" description="NADH:quinone oxidoreductase/Mrp antiporter transmembrane" evidence="8">
    <location>
        <begin position="132"/>
        <end position="426"/>
    </location>
</feature>